<evidence type="ECO:0000256" key="4">
    <source>
        <dbReference type="ARBA" id="ARBA00023002"/>
    </source>
</evidence>
<organism evidence="6 7">
    <name type="scientific">Conchiformibius steedae</name>
    <dbReference type="NCBI Taxonomy" id="153493"/>
    <lineage>
        <taxon>Bacteria</taxon>
        <taxon>Pseudomonadati</taxon>
        <taxon>Pseudomonadota</taxon>
        <taxon>Betaproteobacteria</taxon>
        <taxon>Neisseriales</taxon>
        <taxon>Neisseriaceae</taxon>
        <taxon>Conchiformibius</taxon>
    </lineage>
</organism>
<evidence type="ECO:0000259" key="5">
    <source>
        <dbReference type="Pfam" id="PF09330"/>
    </source>
</evidence>
<proteinExistence type="predicted"/>
<name>A0A3P2A2R8_9NEIS</name>
<dbReference type="GO" id="GO:0008720">
    <property type="term" value="F:D-lactate dehydrogenase (NAD+) activity"/>
    <property type="evidence" value="ECO:0007669"/>
    <property type="project" value="UniProtKB-EC"/>
</dbReference>
<dbReference type="EC" id="1.1.1.28" evidence="6"/>
<dbReference type="GO" id="GO:0022904">
    <property type="term" value="P:respiratory electron transport chain"/>
    <property type="evidence" value="ECO:0007669"/>
    <property type="project" value="TreeGrafter"/>
</dbReference>
<evidence type="ECO:0000313" key="6">
    <source>
        <dbReference type="EMBL" id="RRD88550.1"/>
    </source>
</evidence>
<protein>
    <submittedName>
        <fullName evidence="6">D-lactate dehydrogenase</fullName>
        <ecNumber evidence="6">1.1.1.28</ecNumber>
    </submittedName>
</protein>
<dbReference type="Gene3D" id="3.30.1370.20">
    <property type="entry name" value="D-lactate dehydrogenase, cap domain, subdomain 2"/>
    <property type="match status" value="1"/>
</dbReference>
<comment type="cofactor">
    <cofactor evidence="1">
        <name>FAD</name>
        <dbReference type="ChEBI" id="CHEBI:57692"/>
    </cofactor>
</comment>
<comment type="caution">
    <text evidence="6">The sequence shown here is derived from an EMBL/GenBank/DDBJ whole genome shotgun (WGS) entry which is preliminary data.</text>
</comment>
<dbReference type="PANTHER" id="PTHR43716:SF1">
    <property type="entry name" value="D-2-HYDROXYGLUTARATE DEHYDROGENASE, MITOCHONDRIAL"/>
    <property type="match status" value="1"/>
</dbReference>
<evidence type="ECO:0000256" key="3">
    <source>
        <dbReference type="ARBA" id="ARBA00022827"/>
    </source>
</evidence>
<dbReference type="SUPFAM" id="SSF55103">
    <property type="entry name" value="FAD-linked oxidases, C-terminal domain"/>
    <property type="match status" value="1"/>
</dbReference>
<dbReference type="InterPro" id="IPR016164">
    <property type="entry name" value="FAD-linked_Oxase-like_C"/>
</dbReference>
<dbReference type="InterPro" id="IPR015409">
    <property type="entry name" value="Lactate_DH_C"/>
</dbReference>
<dbReference type="PANTHER" id="PTHR43716">
    <property type="entry name" value="D-2-HYDROXYGLUTARATE DEHYDROGENASE, MITOCHONDRIAL"/>
    <property type="match status" value="1"/>
</dbReference>
<dbReference type="InterPro" id="IPR051264">
    <property type="entry name" value="FAD-oxidored/transferase_4"/>
</dbReference>
<dbReference type="Proteomes" id="UP000269923">
    <property type="component" value="Unassembled WGS sequence"/>
</dbReference>
<dbReference type="GO" id="GO:0055085">
    <property type="term" value="P:transmembrane transport"/>
    <property type="evidence" value="ECO:0007669"/>
    <property type="project" value="InterPro"/>
</dbReference>
<dbReference type="GO" id="GO:0006089">
    <property type="term" value="P:lactate metabolic process"/>
    <property type="evidence" value="ECO:0007669"/>
    <property type="project" value="InterPro"/>
</dbReference>
<dbReference type="EMBL" id="RQYC01000049">
    <property type="protein sequence ID" value="RRD88550.1"/>
    <property type="molecule type" value="Genomic_DNA"/>
</dbReference>
<gene>
    <name evidence="6" type="ORF">EII21_11325</name>
</gene>
<keyword evidence="7" id="KW-1185">Reference proteome</keyword>
<sequence>HLPPRLTDFRHRYEHHLILKTADAGIAETRDYLNQLFTDPQQGAFFECTPDEAQAAMLHRFAVASAAVRYRAVHPRDTEDIVALDIALRRNDHDWFEQLPPELDAKIARKLYYGHFFCHVFHQDYIVKKGEDCLAVEHAMWKLLDQRGAHYPAEHNVGHLYPAAPALRDFYRSLDPTNRFNAGIGQTSKQKDWQ</sequence>
<feature type="non-terminal residue" evidence="6">
    <location>
        <position position="1"/>
    </location>
</feature>
<keyword evidence="4 6" id="KW-0560">Oxidoreductase</keyword>
<reference evidence="6 7" key="1">
    <citation type="submission" date="2018-11" db="EMBL/GenBank/DDBJ databases">
        <title>Genomes From Bacteria Associated with the Canine Oral Cavity: a Test Case for Automated Genome-Based Taxonomic Assignment.</title>
        <authorList>
            <person name="Coil D.A."/>
            <person name="Jospin G."/>
            <person name="Darling A.E."/>
            <person name="Wallis C."/>
            <person name="Davis I.J."/>
            <person name="Harris S."/>
            <person name="Eisen J.A."/>
            <person name="Holcombe L.J."/>
            <person name="O'Flynn C."/>
        </authorList>
    </citation>
    <scope>NUCLEOTIDE SEQUENCE [LARGE SCALE GENOMIC DNA]</scope>
    <source>
        <strain evidence="6 7">COT-280</strain>
    </source>
</reference>
<dbReference type="InterPro" id="IPR016172">
    <property type="entry name" value="D-lactate_DH_C-sub1"/>
</dbReference>
<dbReference type="AlphaFoldDB" id="A0A3P2A2R8"/>
<keyword evidence="3" id="KW-0274">FAD</keyword>
<evidence type="ECO:0000256" key="1">
    <source>
        <dbReference type="ARBA" id="ARBA00001974"/>
    </source>
</evidence>
<dbReference type="Pfam" id="PF09330">
    <property type="entry name" value="Lact-deh-memb"/>
    <property type="match status" value="1"/>
</dbReference>
<feature type="domain" description="D-lactate dehydrogenase membrane binding C-terminal" evidence="5">
    <location>
        <begin position="1"/>
        <end position="193"/>
    </location>
</feature>
<dbReference type="Gene3D" id="3.30.70.610">
    <property type="entry name" value="D-lactate dehydrogenase, cap domain, subdomain 1"/>
    <property type="match status" value="1"/>
</dbReference>
<dbReference type="GO" id="GO:0050660">
    <property type="term" value="F:flavin adenine dinucleotide binding"/>
    <property type="evidence" value="ECO:0007669"/>
    <property type="project" value="InterPro"/>
</dbReference>
<accession>A0A3P2A2R8</accession>
<keyword evidence="2" id="KW-0285">Flavoprotein</keyword>
<evidence type="ECO:0000313" key="7">
    <source>
        <dbReference type="Proteomes" id="UP000269923"/>
    </source>
</evidence>
<dbReference type="InterPro" id="IPR016173">
    <property type="entry name" value="D-lactate_DH_C-sub2"/>
</dbReference>
<evidence type="ECO:0000256" key="2">
    <source>
        <dbReference type="ARBA" id="ARBA00022630"/>
    </source>
</evidence>